<evidence type="ECO:0000313" key="4">
    <source>
        <dbReference type="EMBL" id="VFK09037.1"/>
    </source>
</evidence>
<proteinExistence type="predicted"/>
<accession>A0A450VMI9</accession>
<keyword evidence="1" id="KW-0812">Transmembrane</keyword>
<protein>
    <submittedName>
        <fullName evidence="3">Uncharacterized protein</fullName>
    </submittedName>
</protein>
<keyword evidence="1" id="KW-0472">Membrane</keyword>
<sequence length="50" mass="5681">MPLDDRKGILDQIRNPLGFFALALLIIEGSIFGVLAMECEMNAQYQFYTI</sequence>
<organism evidence="3">
    <name type="scientific">Candidatus Kentrum eta</name>
    <dbReference type="NCBI Taxonomy" id="2126337"/>
    <lineage>
        <taxon>Bacteria</taxon>
        <taxon>Pseudomonadati</taxon>
        <taxon>Pseudomonadota</taxon>
        <taxon>Gammaproteobacteria</taxon>
        <taxon>Candidatus Kentrum</taxon>
    </lineage>
</organism>
<gene>
    <name evidence="3" type="ORF">BECKH772A_GA0070896_106033</name>
    <name evidence="2" type="ORF">BECKH772B_GA0070898_105703</name>
    <name evidence="4" type="ORF">BECKH772C_GA0070978_105723</name>
</gene>
<name>A0A450VMI9_9GAMM</name>
<dbReference type="AlphaFoldDB" id="A0A450VMI9"/>
<feature type="transmembrane region" description="Helical" evidence="1">
    <location>
        <begin position="17"/>
        <end position="37"/>
    </location>
</feature>
<dbReference type="EMBL" id="CAADFG010000603">
    <property type="protein sequence ID" value="VFK05961.1"/>
    <property type="molecule type" value="Genomic_DNA"/>
</dbReference>
<reference evidence="3" key="1">
    <citation type="submission" date="2019-02" db="EMBL/GenBank/DDBJ databases">
        <authorList>
            <person name="Gruber-Vodicka R. H."/>
            <person name="Seah K. B. B."/>
        </authorList>
    </citation>
    <scope>NUCLEOTIDE SEQUENCE</scope>
    <source>
        <strain evidence="4">BECK_SA2B12</strain>
        <strain evidence="3">BECK_SA2B15</strain>
        <strain evidence="2">BECK_SA2B20</strain>
    </source>
</reference>
<evidence type="ECO:0000313" key="2">
    <source>
        <dbReference type="EMBL" id="VFK05337.1"/>
    </source>
</evidence>
<dbReference type="EMBL" id="CAADFI010000570">
    <property type="protein sequence ID" value="VFK05337.1"/>
    <property type="molecule type" value="Genomic_DNA"/>
</dbReference>
<dbReference type="EMBL" id="CAADFJ010000572">
    <property type="protein sequence ID" value="VFK09037.1"/>
    <property type="molecule type" value="Genomic_DNA"/>
</dbReference>
<evidence type="ECO:0000313" key="3">
    <source>
        <dbReference type="EMBL" id="VFK05961.1"/>
    </source>
</evidence>
<keyword evidence="1" id="KW-1133">Transmembrane helix</keyword>
<evidence type="ECO:0000256" key="1">
    <source>
        <dbReference type="SAM" id="Phobius"/>
    </source>
</evidence>